<dbReference type="GO" id="GO:0005634">
    <property type="term" value="C:nucleus"/>
    <property type="evidence" value="ECO:0007669"/>
    <property type="project" value="UniProtKB-SubCell"/>
</dbReference>
<dbReference type="Pfam" id="PF00096">
    <property type="entry name" value="zf-C2H2"/>
    <property type="match status" value="8"/>
</dbReference>
<evidence type="ECO:0000256" key="6">
    <source>
        <dbReference type="ARBA" id="ARBA00023125"/>
    </source>
</evidence>
<organism evidence="13">
    <name type="scientific">Apis mellifera</name>
    <name type="common">Honeybee</name>
    <dbReference type="NCBI Taxonomy" id="7460"/>
    <lineage>
        <taxon>Eukaryota</taxon>
        <taxon>Metazoa</taxon>
        <taxon>Ecdysozoa</taxon>
        <taxon>Arthropoda</taxon>
        <taxon>Hexapoda</taxon>
        <taxon>Insecta</taxon>
        <taxon>Pterygota</taxon>
        <taxon>Neoptera</taxon>
        <taxon>Endopterygota</taxon>
        <taxon>Hymenoptera</taxon>
        <taxon>Apocrita</taxon>
        <taxon>Aculeata</taxon>
        <taxon>Apoidea</taxon>
        <taxon>Anthophila</taxon>
        <taxon>Apidae</taxon>
        <taxon>Apis</taxon>
    </lineage>
</organism>
<dbReference type="Proteomes" id="UP000005203">
    <property type="component" value="Linkage group LG15"/>
</dbReference>
<dbReference type="GeneID" id="100578924"/>
<dbReference type="InterPro" id="IPR012934">
    <property type="entry name" value="Znf_AD"/>
</dbReference>
<evidence type="ECO:0000256" key="1">
    <source>
        <dbReference type="ARBA" id="ARBA00004123"/>
    </source>
</evidence>
<dbReference type="PANTHER" id="PTHR24393">
    <property type="entry name" value="ZINC FINGER PROTEIN"/>
    <property type="match status" value="1"/>
</dbReference>
<evidence type="ECO:0000313" key="14">
    <source>
        <dbReference type="Proteomes" id="UP000005203"/>
    </source>
</evidence>
<dbReference type="GO" id="GO:0000978">
    <property type="term" value="F:RNA polymerase II cis-regulatory region sequence-specific DNA binding"/>
    <property type="evidence" value="ECO:0007669"/>
    <property type="project" value="TreeGrafter"/>
</dbReference>
<evidence type="ECO:0000256" key="10">
    <source>
        <dbReference type="PROSITE-ProRule" id="PRU01263"/>
    </source>
</evidence>
<dbReference type="PANTHER" id="PTHR24393:SF34">
    <property type="entry name" value="PR_SET DOMAIN 13"/>
    <property type="match status" value="1"/>
</dbReference>
<keyword evidence="14" id="KW-1185">Reference proteome</keyword>
<sequence>MFIVTKEIDSENIGKLCRTCLREDGDKMVCLFVGPAESSLAAKLRSLSCLEVWQGDGLPEKMCNRCVTRAESALLYREQCRAADRALRQALLKVSGLTSYATVSSYKLYQHNQNFASIQNSHKTLKCIDCGAIYTNYQEFCAHSRSHLPFVQDDIPMQHMHIVESQNSYLNFNFGHLSSNCLTNENLQHAQSSSLIRSNMMQMIPINENPSRAACALHCSLCNRTFTNRTQLISHSITHNSENIEVPCDNENIDICENSNQIPQNLSYERSINSVGNSIQNLSYHRSTTNDNNEMQNLGFPENMDLGDEVREGSPQRIRNAAIPDSENYNITDYRAIRFAKSLERIDNRENINRYQSCSSNLNYNKQQIENEQHSENLQHIQIKKYKCEICSKYFSQKSKLLTHQLSHSGQQPFKCSNCEKGYSSKSKLNAHMRLHTKINVHSCKICDKIFSYPSYLQEHLKTHKESSNSDMRIEENKTFECVSCKKKFRLLKNLKAHERLHTGKDLMRCEICDKTFSRNYNLKIHLRTHKTTKPHKCEYCNKCFVQKGNLAEHIRIHTKIKPFECKICGKHFSQSSHLKNHEASHTTVRQHQCRLCGKRFKLANHLKRHLILHNGAKSYKCHQCNQLFSQAFSLTRHLKRHDSHG</sequence>
<dbReference type="SUPFAM" id="SSF57716">
    <property type="entry name" value="Glucocorticoid receptor-like (DNA-binding domain)"/>
    <property type="match status" value="1"/>
</dbReference>
<feature type="domain" description="C2H2-type" evidence="11">
    <location>
        <begin position="442"/>
        <end position="469"/>
    </location>
</feature>
<feature type="domain" description="C2H2-type" evidence="11">
    <location>
        <begin position="620"/>
        <end position="646"/>
    </location>
</feature>
<dbReference type="PROSITE" id="PS51915">
    <property type="entry name" value="ZAD"/>
    <property type="match status" value="1"/>
</dbReference>
<dbReference type="GO" id="GO:0000122">
    <property type="term" value="P:negative regulation of transcription by RNA polymerase II"/>
    <property type="evidence" value="ECO:0007669"/>
    <property type="project" value="UniProtKB-ARBA"/>
</dbReference>
<dbReference type="Pfam" id="PF12874">
    <property type="entry name" value="zf-met"/>
    <property type="match status" value="1"/>
</dbReference>
<dbReference type="GO" id="GO:0008270">
    <property type="term" value="F:zinc ion binding"/>
    <property type="evidence" value="ECO:0007669"/>
    <property type="project" value="UniProtKB-UniRule"/>
</dbReference>
<dbReference type="InterPro" id="IPR013087">
    <property type="entry name" value="Znf_C2H2_type"/>
</dbReference>
<feature type="domain" description="ZAD" evidence="12">
    <location>
        <begin position="15"/>
        <end position="90"/>
    </location>
</feature>
<feature type="domain" description="C2H2-type" evidence="11">
    <location>
        <begin position="386"/>
        <end position="413"/>
    </location>
</feature>
<evidence type="ECO:0000256" key="5">
    <source>
        <dbReference type="ARBA" id="ARBA00022833"/>
    </source>
</evidence>
<keyword evidence="6" id="KW-0238">DNA-binding</keyword>
<feature type="binding site" evidence="10">
    <location>
        <position position="17"/>
    </location>
    <ligand>
        <name>Zn(2+)</name>
        <dbReference type="ChEBI" id="CHEBI:29105"/>
    </ligand>
</feature>
<keyword evidence="4 9" id="KW-0863">Zinc-finger</keyword>
<evidence type="ECO:0000256" key="8">
    <source>
        <dbReference type="ARBA" id="ARBA00023242"/>
    </source>
</evidence>
<name>A0A7M7LN31_APIME</name>
<dbReference type="PROSITE" id="PS50157">
    <property type="entry name" value="ZINC_FINGER_C2H2_2"/>
    <property type="match status" value="10"/>
</dbReference>
<feature type="domain" description="C2H2-type" evidence="11">
    <location>
        <begin position="564"/>
        <end position="591"/>
    </location>
</feature>
<evidence type="ECO:0000256" key="7">
    <source>
        <dbReference type="ARBA" id="ARBA00023163"/>
    </source>
</evidence>
<proteinExistence type="predicted"/>
<dbReference type="FunFam" id="3.30.160.60:FF:001031">
    <property type="entry name" value="zinc finger protein 341 isoform X1"/>
    <property type="match status" value="1"/>
</dbReference>
<keyword evidence="7" id="KW-0804">Transcription</keyword>
<dbReference type="SMART" id="SM00355">
    <property type="entry name" value="ZnF_C2H2"/>
    <property type="match status" value="11"/>
</dbReference>
<evidence type="ECO:0000313" key="13">
    <source>
        <dbReference type="EnsemblMetazoa" id="XP_003250284"/>
    </source>
</evidence>
<accession>A0A7M7LN31</accession>
<dbReference type="EnsemblMetazoa" id="XM_003250236">
    <property type="protein sequence ID" value="XP_003250284"/>
    <property type="gene ID" value="LOC100578924"/>
</dbReference>
<dbReference type="SMART" id="SM00868">
    <property type="entry name" value="zf-AD"/>
    <property type="match status" value="1"/>
</dbReference>
<dbReference type="RefSeq" id="XP_003250284.1">
    <property type="nucleotide sequence ID" value="XM_003250236.3"/>
</dbReference>
<dbReference type="AlphaFoldDB" id="A0A7M7LN31"/>
<dbReference type="PROSITE" id="PS00028">
    <property type="entry name" value="ZINC_FINGER_C2H2_1"/>
    <property type="match status" value="11"/>
</dbReference>
<dbReference type="SUPFAM" id="SSF57667">
    <property type="entry name" value="beta-beta-alpha zinc fingers"/>
    <property type="match status" value="5"/>
</dbReference>
<dbReference type="KEGG" id="ame:100578924"/>
<reference evidence="15" key="2">
    <citation type="submission" date="2025-04" db="UniProtKB">
        <authorList>
            <consortium name="RefSeq"/>
        </authorList>
    </citation>
    <scope>IDENTIFICATION</scope>
    <source>
        <strain evidence="15">DH4</strain>
        <tissue evidence="15">Whole body</tissue>
    </source>
</reference>
<evidence type="ECO:0000256" key="3">
    <source>
        <dbReference type="ARBA" id="ARBA00022737"/>
    </source>
</evidence>
<feature type="domain" description="C2H2-type" evidence="11">
    <location>
        <begin position="414"/>
        <end position="437"/>
    </location>
</feature>
<dbReference type="FunFam" id="3.30.160.60:FF:000065">
    <property type="entry name" value="B-cell CLL/lymphoma 6, member B"/>
    <property type="match status" value="1"/>
</dbReference>
<feature type="binding site" evidence="10">
    <location>
        <position position="63"/>
    </location>
    <ligand>
        <name>Zn(2+)</name>
        <dbReference type="ChEBI" id="CHEBI:29105"/>
    </ligand>
</feature>
<reference evidence="13" key="1">
    <citation type="submission" date="2021-01" db="UniProtKB">
        <authorList>
            <consortium name="EnsemblMetazoa"/>
        </authorList>
    </citation>
    <scope>IDENTIFICATION</scope>
    <source>
        <strain evidence="13">DH4</strain>
    </source>
</reference>
<evidence type="ECO:0000256" key="4">
    <source>
        <dbReference type="ARBA" id="ARBA00022771"/>
    </source>
</evidence>
<feature type="binding site" evidence="10">
    <location>
        <position position="20"/>
    </location>
    <ligand>
        <name>Zn(2+)</name>
        <dbReference type="ChEBI" id="CHEBI:29105"/>
    </ligand>
</feature>
<dbReference type="OrthoDB" id="6077919at2759"/>
<dbReference type="Pfam" id="PF07776">
    <property type="entry name" value="zf-AD"/>
    <property type="match status" value="1"/>
</dbReference>
<evidence type="ECO:0000259" key="11">
    <source>
        <dbReference type="PROSITE" id="PS50157"/>
    </source>
</evidence>
<accession>A0A8B6XX64</accession>
<evidence type="ECO:0000256" key="2">
    <source>
        <dbReference type="ARBA" id="ARBA00022723"/>
    </source>
</evidence>
<keyword evidence="8" id="KW-0539">Nucleus</keyword>
<keyword evidence="5 10" id="KW-0862">Zinc</keyword>
<feature type="domain" description="C2H2-type" evidence="11">
    <location>
        <begin position="480"/>
        <end position="507"/>
    </location>
</feature>
<feature type="domain" description="C2H2-type" evidence="11">
    <location>
        <begin position="536"/>
        <end position="563"/>
    </location>
</feature>
<feature type="domain" description="C2H2-type" evidence="11">
    <location>
        <begin position="217"/>
        <end position="244"/>
    </location>
</feature>
<keyword evidence="3" id="KW-0677">Repeat</keyword>
<dbReference type="FunFam" id="3.30.160.60:FF:000045">
    <property type="entry name" value="ZFP69 zinc finger protein B"/>
    <property type="match status" value="1"/>
</dbReference>
<gene>
    <name evidence="15" type="primary">LOC100578924</name>
</gene>
<feature type="domain" description="C2H2-type" evidence="11">
    <location>
        <begin position="592"/>
        <end position="619"/>
    </location>
</feature>
<keyword evidence="2 10" id="KW-0479">Metal-binding</keyword>
<evidence type="ECO:0000313" key="15">
    <source>
        <dbReference type="RefSeq" id="XP_003250284.1"/>
    </source>
</evidence>
<protein>
    <submittedName>
        <fullName evidence="15">Zinc finger protein 271</fullName>
    </submittedName>
</protein>
<feature type="domain" description="C2H2-type" evidence="11">
    <location>
        <begin position="508"/>
        <end position="535"/>
    </location>
</feature>
<evidence type="ECO:0000256" key="9">
    <source>
        <dbReference type="PROSITE-ProRule" id="PRU00042"/>
    </source>
</evidence>
<dbReference type="InterPro" id="IPR036236">
    <property type="entry name" value="Znf_C2H2_sf"/>
</dbReference>
<dbReference type="FunFam" id="3.30.160.60:FF:000512">
    <property type="entry name" value="zinc finger protein 197 isoform X1"/>
    <property type="match status" value="1"/>
</dbReference>
<dbReference type="GO" id="GO:0001228">
    <property type="term" value="F:DNA-binding transcription activator activity, RNA polymerase II-specific"/>
    <property type="evidence" value="ECO:0007669"/>
    <property type="project" value="TreeGrafter"/>
</dbReference>
<feature type="binding site" evidence="10">
    <location>
        <position position="66"/>
    </location>
    <ligand>
        <name>Zn(2+)</name>
        <dbReference type="ChEBI" id="CHEBI:29105"/>
    </ligand>
</feature>
<evidence type="ECO:0000259" key="12">
    <source>
        <dbReference type="PROSITE" id="PS51915"/>
    </source>
</evidence>
<comment type="subcellular location">
    <subcellularLocation>
        <location evidence="1">Nucleus</location>
    </subcellularLocation>
</comment>
<dbReference type="FunFam" id="3.30.160.60:FF:001465">
    <property type="entry name" value="Zinc finger protein 560"/>
    <property type="match status" value="1"/>
</dbReference>
<dbReference type="Gene3D" id="3.30.160.60">
    <property type="entry name" value="Classic Zinc Finger"/>
    <property type="match status" value="9"/>
</dbReference>